<accession>A0AAE3U665</accession>
<comment type="caution">
    <text evidence="4">The sequence shown here is derived from an EMBL/GenBank/DDBJ whole genome shotgun (WGS) entry which is preliminary data.</text>
</comment>
<protein>
    <submittedName>
        <fullName evidence="4">T9SS type A sorting domain-containing protein</fullName>
    </submittedName>
</protein>
<keyword evidence="2" id="KW-1133">Transmembrane helix</keyword>
<feature type="domain" description="Secretion system C-terminal sorting" evidence="3">
    <location>
        <begin position="694"/>
        <end position="762"/>
    </location>
</feature>
<dbReference type="Pfam" id="PF18962">
    <property type="entry name" value="Por_Secre_tail"/>
    <property type="match status" value="1"/>
</dbReference>
<dbReference type="RefSeq" id="WP_313979415.1">
    <property type="nucleotide sequence ID" value="NZ_JASJOS010000005.1"/>
</dbReference>
<proteinExistence type="predicted"/>
<dbReference type="SUPFAM" id="SSF69318">
    <property type="entry name" value="Integrin alpha N-terminal domain"/>
    <property type="match status" value="2"/>
</dbReference>
<evidence type="ECO:0000256" key="2">
    <source>
        <dbReference type="SAM" id="Phobius"/>
    </source>
</evidence>
<dbReference type="Pfam" id="PF13517">
    <property type="entry name" value="FG-GAP_3"/>
    <property type="match status" value="1"/>
</dbReference>
<evidence type="ECO:0000259" key="3">
    <source>
        <dbReference type="Pfam" id="PF18962"/>
    </source>
</evidence>
<dbReference type="InterPro" id="IPR026444">
    <property type="entry name" value="Secre_tail"/>
</dbReference>
<gene>
    <name evidence="4" type="ORF">QNI16_13605</name>
</gene>
<dbReference type="InterPro" id="IPR013517">
    <property type="entry name" value="FG-GAP"/>
</dbReference>
<dbReference type="AlphaFoldDB" id="A0AAE3U665"/>
<dbReference type="NCBIfam" id="TIGR04183">
    <property type="entry name" value="Por_Secre_tail"/>
    <property type="match status" value="1"/>
</dbReference>
<keyword evidence="1" id="KW-0732">Signal</keyword>
<dbReference type="Proteomes" id="UP001241110">
    <property type="component" value="Unassembled WGS sequence"/>
</dbReference>
<dbReference type="Gene3D" id="2.130.10.130">
    <property type="entry name" value="Integrin alpha, N-terminal"/>
    <property type="match status" value="2"/>
</dbReference>
<dbReference type="PANTHER" id="PTHR44103:SF1">
    <property type="entry name" value="PROPROTEIN CONVERTASE P"/>
    <property type="match status" value="1"/>
</dbReference>
<evidence type="ECO:0000313" key="5">
    <source>
        <dbReference type="Proteomes" id="UP001241110"/>
    </source>
</evidence>
<evidence type="ECO:0000313" key="4">
    <source>
        <dbReference type="EMBL" id="MDJ1481529.1"/>
    </source>
</evidence>
<keyword evidence="2" id="KW-0472">Membrane</keyword>
<evidence type="ECO:0000256" key="1">
    <source>
        <dbReference type="ARBA" id="ARBA00022729"/>
    </source>
</evidence>
<dbReference type="PANTHER" id="PTHR44103">
    <property type="entry name" value="PROPROTEIN CONVERTASE P"/>
    <property type="match status" value="1"/>
</dbReference>
<reference evidence="4" key="1">
    <citation type="submission" date="2023-05" db="EMBL/GenBank/DDBJ databases">
        <authorList>
            <person name="Zhang X."/>
        </authorList>
    </citation>
    <scope>NUCLEOTIDE SEQUENCE</scope>
    <source>
        <strain evidence="4">YF14B1</strain>
    </source>
</reference>
<sequence length="764" mass="84829">MDRFYILVFSLFNKISGGVNLYTLLIPVFLFLGFYSTAISQTIRFQQDTSIPVVNSDSDTLLNAWSGGLNSPQYNRLKLNNDQIEDLVVFDRATYKVYTFIAEPHGNSYRWKYAPYYETQFPSIRYWMLLVDYDHDGQRDLFTYTDFGVQVFRNISSNGQLNWTLVTDLLMTESSSGEINLSVLGTDIPVILDIDNDGDVDLIAGDGVGHVVYYYQNQSMERTGSPNSLDFKTISRCWGAFQSTEVCGQFTFGINCGDEDLRFSGQKVEHAGTALLALDLNNDGLKELLFSAVSCYPLYQLNNTGTLQKAQMSSFTSAFPASRPISFLFPAAFYEDLNFDGVKDLIVAPNVEFNDGNLQNFNHSSWRYTNTSTDSNPNFVFSEDNFLQNTMIDLGEMTFPALTDYDADGDLDLFIGNAGTPNGNGKLFSSIYLYENIGTKAQAIFQLKTADYQTLSSLKSSNLKPFFLDWNQDGAVDLLLMNTTSTQTTFNIYFNQATAGQPYQLSSEISQVISFSSLQSTHVPCFYDFDGDGDWDMLLGKSLGELEYYQNTGSNSSPVFTIKNFAFAQQPLDVFDRSEAPLVTDWDGDGKPDLLSAYRNLSAAPYGGRIVAYSGISTNDDTTFTPQLNTIFNQFLNEYDTIPLPSYITPAAGDLNDDGLPELVLGTGGGGILILKNTSNKGDGKADDGIRLGPNPTSNIIYLTTEKDSEVSVYSLLGKQLMDKKKTQANVELPISVNLWAAGMYVLKITNSDGTKARKMIVAR</sequence>
<dbReference type="EMBL" id="JASJOS010000005">
    <property type="protein sequence ID" value="MDJ1481529.1"/>
    <property type="molecule type" value="Genomic_DNA"/>
</dbReference>
<organism evidence="4 5">
    <name type="scientific">Xanthocytophaga flava</name>
    <dbReference type="NCBI Taxonomy" id="3048013"/>
    <lineage>
        <taxon>Bacteria</taxon>
        <taxon>Pseudomonadati</taxon>
        <taxon>Bacteroidota</taxon>
        <taxon>Cytophagia</taxon>
        <taxon>Cytophagales</taxon>
        <taxon>Rhodocytophagaceae</taxon>
        <taxon>Xanthocytophaga</taxon>
    </lineage>
</organism>
<keyword evidence="2" id="KW-0812">Transmembrane</keyword>
<feature type="transmembrane region" description="Helical" evidence="2">
    <location>
        <begin position="21"/>
        <end position="39"/>
    </location>
</feature>
<name>A0AAE3U665_9BACT</name>
<dbReference type="InterPro" id="IPR028994">
    <property type="entry name" value="Integrin_alpha_N"/>
</dbReference>